<dbReference type="RefSeq" id="WP_099435282.1">
    <property type="nucleotide sequence ID" value="NZ_CP138348.1"/>
</dbReference>
<dbReference type="PANTHER" id="PTHR35400:SF1">
    <property type="entry name" value="SLR1083 PROTEIN"/>
    <property type="match status" value="1"/>
</dbReference>
<dbReference type="GO" id="GO:0004519">
    <property type="term" value="F:endonuclease activity"/>
    <property type="evidence" value="ECO:0007669"/>
    <property type="project" value="UniProtKB-KW"/>
</dbReference>
<dbReference type="InterPro" id="IPR008538">
    <property type="entry name" value="Uma2"/>
</dbReference>
<keyword evidence="2" id="KW-0540">Nuclease</keyword>
<keyword evidence="2" id="KW-0378">Hydrolase</keyword>
<keyword evidence="2" id="KW-0255">Endonuclease</keyword>
<feature type="domain" description="Putative restriction endonuclease" evidence="1">
    <location>
        <begin position="11"/>
        <end position="176"/>
    </location>
</feature>
<dbReference type="Pfam" id="PF05685">
    <property type="entry name" value="Uma2"/>
    <property type="match status" value="1"/>
</dbReference>
<dbReference type="Gene3D" id="3.90.1570.10">
    <property type="entry name" value="tt1808, chain A"/>
    <property type="match status" value="1"/>
</dbReference>
<dbReference type="InterPro" id="IPR011335">
    <property type="entry name" value="Restrct_endonuc-II-like"/>
</dbReference>
<dbReference type="PANTHER" id="PTHR35400">
    <property type="entry name" value="SLR1083 PROTEIN"/>
    <property type="match status" value="1"/>
</dbReference>
<name>A0AAF1C262_9CHRO</name>
<evidence type="ECO:0000259" key="1">
    <source>
        <dbReference type="Pfam" id="PF05685"/>
    </source>
</evidence>
<dbReference type="AlphaFoldDB" id="A0AAF1C262"/>
<dbReference type="EMBL" id="CP138348">
    <property type="protein sequence ID" value="WPF88358.1"/>
    <property type="molecule type" value="Genomic_DNA"/>
</dbReference>
<dbReference type="InterPro" id="IPR012296">
    <property type="entry name" value="Nuclease_put_TT1808"/>
</dbReference>
<dbReference type="CDD" id="cd06260">
    <property type="entry name" value="DUF820-like"/>
    <property type="match status" value="1"/>
</dbReference>
<evidence type="ECO:0000313" key="2">
    <source>
        <dbReference type="EMBL" id="WPF88358.1"/>
    </source>
</evidence>
<sequence>MTLTTYKWTTETYHQALDSGIFNGEAVELLRGEIIIMSPEREPHAYYNSEVADYLRSLLGNRAKIRDAKPITLPHNSEPEPDIAIVKPLGKEYLKHHPYPEDIFWIIEFSQATLSKDLNEKKDIYAEAGIKEYWVVDLKNLQLKVFRDLVNSHYTSELTMKTGQISPLSFPEVKINIPQLIA</sequence>
<protein>
    <submittedName>
        <fullName evidence="2">Uma2 family endonuclease</fullName>
    </submittedName>
</protein>
<proteinExistence type="predicted"/>
<organism evidence="2">
    <name type="scientific">Cyanobacterium aponinum AL20115</name>
    <dbReference type="NCBI Taxonomy" id="3090662"/>
    <lineage>
        <taxon>Bacteria</taxon>
        <taxon>Bacillati</taxon>
        <taxon>Cyanobacteriota</taxon>
        <taxon>Cyanophyceae</taxon>
        <taxon>Oscillatoriophycideae</taxon>
        <taxon>Chroococcales</taxon>
        <taxon>Geminocystaceae</taxon>
        <taxon>Cyanobacterium</taxon>
    </lineage>
</organism>
<reference evidence="2" key="1">
    <citation type="submission" date="2023-11" db="EMBL/GenBank/DDBJ databases">
        <title>Genome sequence of Cyanobacterium aponinum BCRC AL20115.</title>
        <authorList>
            <person name="Chang H.-Y."/>
            <person name="Lin K.-M."/>
            <person name="Hsueh H.-T."/>
            <person name="Chu H.-A."/>
            <person name="Kuo C.-H."/>
        </authorList>
    </citation>
    <scope>NUCLEOTIDE SEQUENCE</scope>
    <source>
        <strain evidence="2">AL20115</strain>
    </source>
</reference>
<gene>
    <name evidence="2" type="ORF">SAY89_16405</name>
</gene>
<accession>A0AAF1C262</accession>
<dbReference type="SUPFAM" id="SSF52980">
    <property type="entry name" value="Restriction endonuclease-like"/>
    <property type="match status" value="1"/>
</dbReference>